<evidence type="ECO:0000313" key="3">
    <source>
        <dbReference type="EMBL" id="GAA5104216.1"/>
    </source>
</evidence>
<reference evidence="4" key="1">
    <citation type="journal article" date="2019" name="Int. J. Syst. Evol. Microbiol.">
        <title>The Global Catalogue of Microorganisms (GCM) 10K type strain sequencing project: providing services to taxonomists for standard genome sequencing and annotation.</title>
        <authorList>
            <consortium name="The Broad Institute Genomics Platform"/>
            <consortium name="The Broad Institute Genome Sequencing Center for Infectious Disease"/>
            <person name="Wu L."/>
            <person name="Ma J."/>
        </authorList>
    </citation>
    <scope>NUCLEOTIDE SEQUENCE [LARGE SCALE GENOMIC DNA]</scope>
    <source>
        <strain evidence="4">JCM 18424</strain>
    </source>
</reference>
<evidence type="ECO:0000256" key="2">
    <source>
        <dbReference type="SAM" id="SignalP"/>
    </source>
</evidence>
<feature type="region of interest" description="Disordered" evidence="1">
    <location>
        <begin position="1051"/>
        <end position="1071"/>
    </location>
</feature>
<evidence type="ECO:0000256" key="1">
    <source>
        <dbReference type="SAM" id="MobiDB-lite"/>
    </source>
</evidence>
<evidence type="ECO:0000313" key="4">
    <source>
        <dbReference type="Proteomes" id="UP001500631"/>
    </source>
</evidence>
<feature type="compositionally biased region" description="Low complexity" evidence="1">
    <location>
        <begin position="1118"/>
        <end position="1137"/>
    </location>
</feature>
<dbReference type="InterPro" id="IPR036465">
    <property type="entry name" value="vWFA_dom_sf"/>
</dbReference>
<gene>
    <name evidence="3" type="ORF">GCM10023338_23580</name>
</gene>
<proteinExistence type="predicted"/>
<organism evidence="3 4">
    <name type="scientific">Wohlfahrtiimonas larvae</name>
    <dbReference type="NCBI Taxonomy" id="1157986"/>
    <lineage>
        <taxon>Bacteria</taxon>
        <taxon>Pseudomonadati</taxon>
        <taxon>Pseudomonadota</taxon>
        <taxon>Gammaproteobacteria</taxon>
        <taxon>Cardiobacteriales</taxon>
        <taxon>Ignatzschineriaceae</taxon>
        <taxon>Wohlfahrtiimonas</taxon>
    </lineage>
</organism>
<comment type="caution">
    <text evidence="3">The sequence shown here is derived from an EMBL/GenBank/DDBJ whole genome shotgun (WGS) entry which is preliminary data.</text>
</comment>
<dbReference type="EMBL" id="BAABKE010000011">
    <property type="protein sequence ID" value="GAA5104216.1"/>
    <property type="molecule type" value="Genomic_DNA"/>
</dbReference>
<feature type="chain" id="PRO_5045434200" description="VWFA domain-containing protein" evidence="2">
    <location>
        <begin position="26"/>
        <end position="1153"/>
    </location>
</feature>
<accession>A0ABP9MY81</accession>
<keyword evidence="2" id="KW-0732">Signal</keyword>
<protein>
    <recommendedName>
        <fullName evidence="5">VWFA domain-containing protein</fullName>
    </recommendedName>
</protein>
<dbReference type="Gene3D" id="3.40.50.410">
    <property type="entry name" value="von Willebrand factor, type A domain"/>
    <property type="match status" value="1"/>
</dbReference>
<name>A0ABP9MY81_9GAMM</name>
<keyword evidence="4" id="KW-1185">Reference proteome</keyword>
<dbReference type="RefSeq" id="WP_345668207.1">
    <property type="nucleotide sequence ID" value="NZ_BAABKE010000011.1"/>
</dbReference>
<sequence>MKNRNVFYKILLLTFPVWGISSVNAETKAFKPSTEPVFSTPRAKPNIHMVLDDSGSMKTRDVPEYKNGPDILRTVALDRAVKALLNKYRDKAYLGVTFLYTANSNSGLTALKLDDYSKVTDQKFNSHLTNISNIIKNSPGNTPLYTAVYDTLKMFRGQPVSAAGNRTGTMQVETGRFFDKKYTNIYQYKQLESPIRYRCQQNHMIVMTDGEPNAESARGVAVVDKEIFRKTYPNSLGSLGNRYDIDGFDIINGVYLKDTVNLERLGPALGQIIADTNLKDWVTNTKDEAGKGWYQDDTGPMPLHVHSVSLHVDVDDKIYQNLTHATSSIKKNPGMNLGITKKNGGSAEDLLAAFDTIFATIIRSTSSASAVNDRTSSKLVKGKPEFDKDGNVDVKTIGTVRYDTVYDFRSYIGSVRARASYIDPQTGKSEKVNLWSTDTTITPEQGRYVTLSSEKFPGKSLLDLKKDKSTVLTEFKKIKSDFNDSGLEWLTNFKMNKNMGDLRERLYPLGSITSPDVVLANKDMININIADESMSYDLKTQLEQWWVYKAKFQPNNFIIVGDNDGMISFIKAQRGLSKNSKAGERDTAYFPKMLVHRFDEIAKANRNSTLVIEGRTNLVDARVYQATGDTGGEHLYATLGLTAMGGGGKGIAGYRVYAEKAEVVKNWSKNKKTISKPSSNDIYEKVTPLFEITNEGPSRTPGFENLGYTYSGFEFFNRIIDRGTTFGGESNPKGQAVAVFGNGFGAEPNASGNRPSSLYFIDAYTGEKLHEIILNPNGLGAATPSLLVSKDGIVGGQKVDKIYVGDYSGTLYRVEFNSKDFKDPNTKITALFKAPKTNFGQSAISVKPLVVRARNSSLYRVFFGTGIAASHELDRYDNSKVQHNVYGLTDYGKKGGSETFALGQATHSLQPVLTINHLKKGNVRYKTGQQPSLEDYESVGEYDLETTTPFADPNEGHVDKDGWYIALTADGNQSGERVIKDPQYDEHSDAVIFFTWGIQERFSKYDDSMRSDPCLADFIYGKVLSFATQDGGASNGLKGLANQGKTGKAEGGLTGEWINNSPNGNGSTSLKDVTKDIFDELVEATEEDDSSIADDPNFRSADGSVGVDGEESTIQFETSSTNGDGGSSTDITTGGDSETIRPRRVSIHNLLSS</sequence>
<feature type="signal peptide" evidence="2">
    <location>
        <begin position="1"/>
        <end position="25"/>
    </location>
</feature>
<feature type="region of interest" description="Disordered" evidence="1">
    <location>
        <begin position="1084"/>
        <end position="1139"/>
    </location>
</feature>
<evidence type="ECO:0008006" key="5">
    <source>
        <dbReference type="Google" id="ProtNLM"/>
    </source>
</evidence>
<dbReference type="SUPFAM" id="SSF53300">
    <property type="entry name" value="vWA-like"/>
    <property type="match status" value="1"/>
</dbReference>
<dbReference type="Proteomes" id="UP001500631">
    <property type="component" value="Unassembled WGS sequence"/>
</dbReference>
<feature type="compositionally biased region" description="Polar residues" evidence="1">
    <location>
        <begin position="1057"/>
        <end position="1071"/>
    </location>
</feature>